<proteinExistence type="inferred from homology"/>
<feature type="transmembrane region" description="Helical" evidence="6">
    <location>
        <begin position="56"/>
        <end position="85"/>
    </location>
</feature>
<dbReference type="AlphaFoldDB" id="A0A336KR09"/>
<dbReference type="Gene3D" id="1.10.3730.20">
    <property type="match status" value="1"/>
</dbReference>
<evidence type="ECO:0000256" key="7">
    <source>
        <dbReference type="SAM" id="SignalP"/>
    </source>
</evidence>
<evidence type="ECO:0000313" key="9">
    <source>
        <dbReference type="EMBL" id="SSX25842.1"/>
    </source>
</evidence>
<dbReference type="PANTHER" id="PTHR28668:SF1">
    <property type="entry name" value="TRANSMEMBRANE PROTEIN 234"/>
    <property type="match status" value="1"/>
</dbReference>
<keyword evidence="7" id="KW-0732">Signal</keyword>
<evidence type="ECO:0000256" key="6">
    <source>
        <dbReference type="SAM" id="Phobius"/>
    </source>
</evidence>
<dbReference type="EMBL" id="UFQT01000621">
    <property type="protein sequence ID" value="SSX25842.1"/>
    <property type="molecule type" value="Genomic_DNA"/>
</dbReference>
<dbReference type="EMBL" id="UFQS01000621">
    <property type="protein sequence ID" value="SSX05483.1"/>
    <property type="molecule type" value="Genomic_DNA"/>
</dbReference>
<dbReference type="SUPFAM" id="SSF103481">
    <property type="entry name" value="Multidrug resistance efflux transporter EmrE"/>
    <property type="match status" value="1"/>
</dbReference>
<name>A0A336KR09_CULSO</name>
<keyword evidence="5 6" id="KW-0472">Membrane</keyword>
<protein>
    <submittedName>
        <fullName evidence="8">CSON012802 protein</fullName>
    </submittedName>
</protein>
<dbReference type="InterPro" id="IPR037185">
    <property type="entry name" value="EmrE-like"/>
</dbReference>
<evidence type="ECO:0000256" key="3">
    <source>
        <dbReference type="ARBA" id="ARBA00022692"/>
    </source>
</evidence>
<reference evidence="9" key="2">
    <citation type="submission" date="2018-07" db="EMBL/GenBank/DDBJ databases">
        <authorList>
            <person name="Quirk P.G."/>
            <person name="Krulwich T.A."/>
        </authorList>
    </citation>
    <scope>NUCLEOTIDE SEQUENCE</scope>
</reference>
<dbReference type="OMA" id="IMMISDT"/>
<organism evidence="8">
    <name type="scientific">Culicoides sonorensis</name>
    <name type="common">Biting midge</name>
    <dbReference type="NCBI Taxonomy" id="179676"/>
    <lineage>
        <taxon>Eukaryota</taxon>
        <taxon>Metazoa</taxon>
        <taxon>Ecdysozoa</taxon>
        <taxon>Arthropoda</taxon>
        <taxon>Hexapoda</taxon>
        <taxon>Insecta</taxon>
        <taxon>Pterygota</taxon>
        <taxon>Neoptera</taxon>
        <taxon>Endopterygota</taxon>
        <taxon>Diptera</taxon>
        <taxon>Nematocera</taxon>
        <taxon>Chironomoidea</taxon>
        <taxon>Ceratopogonidae</taxon>
        <taxon>Ceratopogoninae</taxon>
        <taxon>Culicoides</taxon>
        <taxon>Monoculicoides</taxon>
    </lineage>
</organism>
<dbReference type="GO" id="GO:0016020">
    <property type="term" value="C:membrane"/>
    <property type="evidence" value="ECO:0007669"/>
    <property type="project" value="UniProtKB-SubCell"/>
</dbReference>
<keyword evidence="3 6" id="KW-0812">Transmembrane</keyword>
<sequence length="126" mass="13885">MTVLLLVAVAILWGATNPFIRKGSVGIENIKCDSKIQQTIQEFSFLLTRWQSGSVLFVYALTVTELSLAVPVTNSLTFIITAFVSQVLGEEPFTKNGVIGMLFVVTGTILCSISTYNIWPITDFYL</sequence>
<dbReference type="VEuPathDB" id="VectorBase:CSON012802"/>
<dbReference type="Pfam" id="PF10639">
    <property type="entry name" value="TMEM234"/>
    <property type="match status" value="1"/>
</dbReference>
<keyword evidence="4 6" id="KW-1133">Transmembrane helix</keyword>
<comment type="similarity">
    <text evidence="2">Belongs to the TMEM234 family.</text>
</comment>
<evidence type="ECO:0000256" key="2">
    <source>
        <dbReference type="ARBA" id="ARBA00005977"/>
    </source>
</evidence>
<evidence type="ECO:0000313" key="8">
    <source>
        <dbReference type="EMBL" id="SSX05483.1"/>
    </source>
</evidence>
<feature type="signal peptide" evidence="7">
    <location>
        <begin position="1"/>
        <end position="18"/>
    </location>
</feature>
<gene>
    <name evidence="8" type="primary">CSON012802</name>
</gene>
<accession>A0A336KR09</accession>
<feature type="chain" id="PRO_5036062087" evidence="7">
    <location>
        <begin position="19"/>
        <end position="126"/>
    </location>
</feature>
<evidence type="ECO:0000256" key="4">
    <source>
        <dbReference type="ARBA" id="ARBA00022989"/>
    </source>
</evidence>
<reference evidence="8" key="1">
    <citation type="submission" date="2018-04" db="EMBL/GenBank/DDBJ databases">
        <authorList>
            <person name="Go L.Y."/>
            <person name="Mitchell J.A."/>
        </authorList>
    </citation>
    <scope>NUCLEOTIDE SEQUENCE</scope>
    <source>
        <tissue evidence="8">Whole organism</tissue>
    </source>
</reference>
<dbReference type="PANTHER" id="PTHR28668">
    <property type="entry name" value="TRANSMEMBRANE PROTEIN 234"/>
    <property type="match status" value="1"/>
</dbReference>
<evidence type="ECO:0000256" key="5">
    <source>
        <dbReference type="ARBA" id="ARBA00023136"/>
    </source>
</evidence>
<dbReference type="InterPro" id="IPR018908">
    <property type="entry name" value="TMEM234"/>
</dbReference>
<comment type="subcellular location">
    <subcellularLocation>
        <location evidence="1">Membrane</location>
        <topology evidence="1">Multi-pass membrane protein</topology>
    </subcellularLocation>
</comment>
<evidence type="ECO:0000256" key="1">
    <source>
        <dbReference type="ARBA" id="ARBA00004141"/>
    </source>
</evidence>
<feature type="transmembrane region" description="Helical" evidence="6">
    <location>
        <begin position="97"/>
        <end position="119"/>
    </location>
</feature>